<evidence type="ECO:0000256" key="3">
    <source>
        <dbReference type="ARBA" id="ARBA00048782"/>
    </source>
</evidence>
<organism evidence="6 7">
    <name type="scientific">Pontibacter akesuensis</name>
    <dbReference type="NCBI Taxonomy" id="388950"/>
    <lineage>
        <taxon>Bacteria</taxon>
        <taxon>Pseudomonadati</taxon>
        <taxon>Bacteroidota</taxon>
        <taxon>Cytophagia</taxon>
        <taxon>Cytophagales</taxon>
        <taxon>Hymenobacteraceae</taxon>
        <taxon>Pontibacter</taxon>
    </lineage>
</organism>
<comment type="similarity">
    <text evidence="4">Belongs to the MsrA Met sulfoxide reductase family.</text>
</comment>
<evidence type="ECO:0000256" key="4">
    <source>
        <dbReference type="HAMAP-Rule" id="MF_01401"/>
    </source>
</evidence>
<dbReference type="Gene3D" id="3.30.1060.10">
    <property type="entry name" value="Peptide methionine sulphoxide reductase MsrA"/>
    <property type="match status" value="1"/>
</dbReference>
<comment type="catalytic activity">
    <reaction evidence="2 4">
        <text>L-methionyl-[protein] + [thioredoxin]-disulfide + H2O = L-methionyl-(S)-S-oxide-[protein] + [thioredoxin]-dithiol</text>
        <dbReference type="Rhea" id="RHEA:14217"/>
        <dbReference type="Rhea" id="RHEA-COMP:10698"/>
        <dbReference type="Rhea" id="RHEA-COMP:10700"/>
        <dbReference type="Rhea" id="RHEA-COMP:12313"/>
        <dbReference type="Rhea" id="RHEA-COMP:12315"/>
        <dbReference type="ChEBI" id="CHEBI:15377"/>
        <dbReference type="ChEBI" id="CHEBI:16044"/>
        <dbReference type="ChEBI" id="CHEBI:29950"/>
        <dbReference type="ChEBI" id="CHEBI:44120"/>
        <dbReference type="ChEBI" id="CHEBI:50058"/>
        <dbReference type="EC" id="1.8.4.11"/>
    </reaction>
</comment>
<name>A0A1I7IGB9_9BACT</name>
<feature type="active site" evidence="4">
    <location>
        <position position="39"/>
    </location>
</feature>
<keyword evidence="7" id="KW-1185">Reference proteome</keyword>
<feature type="domain" description="Peptide methionine sulphoxide reductase MsrA" evidence="5">
    <location>
        <begin position="32"/>
        <end position="184"/>
    </location>
</feature>
<dbReference type="STRING" id="388950.GCA_001611675_01350"/>
<sequence>MVLLRAQRNRVGRQEQFKFTMMESEKKHKTEKATFGAGCFWGIEVTFRNVEGVLDTTVGYMGGHQPDPTYQDVCTGRTGHAEVVQVVYDPAKLNYDQLLQVFWRAHDPTQLNRQGTDVGSQYRSVIFFHSDEQRVMAETTKENWQQSPEFSRREIVTKISPADTFYPAEEYHQQYLVKRGMATCRV</sequence>
<dbReference type="EC" id="1.8.4.11" evidence="4"/>
<dbReference type="Proteomes" id="UP000182491">
    <property type="component" value="Unassembled WGS sequence"/>
</dbReference>
<proteinExistence type="inferred from homology"/>
<evidence type="ECO:0000313" key="6">
    <source>
        <dbReference type="EMBL" id="SFU71971.1"/>
    </source>
</evidence>
<reference evidence="7" key="1">
    <citation type="submission" date="2016-10" db="EMBL/GenBank/DDBJ databases">
        <authorList>
            <person name="Varghese N."/>
        </authorList>
    </citation>
    <scope>NUCLEOTIDE SEQUENCE [LARGE SCALE GENOMIC DNA]</scope>
    <source>
        <strain evidence="7">DSM 18820</strain>
    </source>
</reference>
<dbReference type="InterPro" id="IPR036509">
    <property type="entry name" value="Met_Sox_Rdtase_MsrA_sf"/>
</dbReference>
<evidence type="ECO:0000313" key="7">
    <source>
        <dbReference type="Proteomes" id="UP000182491"/>
    </source>
</evidence>
<protein>
    <recommendedName>
        <fullName evidence="4">Peptide methionine sulfoxide reductase MsrA</fullName>
        <shortName evidence="4">Protein-methionine-S-oxide reductase</shortName>
        <ecNumber evidence="4">1.8.4.11</ecNumber>
    </recommendedName>
    <alternativeName>
        <fullName evidence="4">Peptide-methionine (S)-S-oxide reductase</fullName>
        <shortName evidence="4">Peptide Met(O) reductase</shortName>
    </alternativeName>
</protein>
<comment type="function">
    <text evidence="4">Has an important function as a repair enzyme for proteins that have been inactivated by oxidation. Catalyzes the reversible oxidation-reduction of methionine sulfoxide in proteins to methionine.</text>
</comment>
<dbReference type="PANTHER" id="PTHR43774">
    <property type="entry name" value="PEPTIDE METHIONINE SULFOXIDE REDUCTASE"/>
    <property type="match status" value="1"/>
</dbReference>
<dbReference type="SUPFAM" id="SSF55068">
    <property type="entry name" value="Peptide methionine sulfoxide reductase"/>
    <property type="match status" value="1"/>
</dbReference>
<evidence type="ECO:0000256" key="2">
    <source>
        <dbReference type="ARBA" id="ARBA00047806"/>
    </source>
</evidence>
<dbReference type="GO" id="GO:0008113">
    <property type="term" value="F:peptide-methionine (S)-S-oxide reductase activity"/>
    <property type="evidence" value="ECO:0007669"/>
    <property type="project" value="UniProtKB-UniRule"/>
</dbReference>
<evidence type="ECO:0000256" key="1">
    <source>
        <dbReference type="ARBA" id="ARBA00023002"/>
    </source>
</evidence>
<keyword evidence="1 4" id="KW-0560">Oxidoreductase</keyword>
<comment type="catalytic activity">
    <reaction evidence="3 4">
        <text>[thioredoxin]-disulfide + L-methionine + H2O = L-methionine (S)-S-oxide + [thioredoxin]-dithiol</text>
        <dbReference type="Rhea" id="RHEA:19993"/>
        <dbReference type="Rhea" id="RHEA-COMP:10698"/>
        <dbReference type="Rhea" id="RHEA-COMP:10700"/>
        <dbReference type="ChEBI" id="CHEBI:15377"/>
        <dbReference type="ChEBI" id="CHEBI:29950"/>
        <dbReference type="ChEBI" id="CHEBI:50058"/>
        <dbReference type="ChEBI" id="CHEBI:57844"/>
        <dbReference type="ChEBI" id="CHEBI:58772"/>
        <dbReference type="EC" id="1.8.4.11"/>
    </reaction>
</comment>
<gene>
    <name evidence="4" type="primary">msrA</name>
    <name evidence="6" type="ORF">SAMN04487941_2192</name>
</gene>
<accession>A0A1I7IGB9</accession>
<dbReference type="InterPro" id="IPR002569">
    <property type="entry name" value="Met_Sox_Rdtase_MsrA_dom"/>
</dbReference>
<dbReference type="AlphaFoldDB" id="A0A1I7IGB9"/>
<dbReference type="GO" id="GO:0033744">
    <property type="term" value="F:L-methionine:thioredoxin-disulfide S-oxidoreductase activity"/>
    <property type="evidence" value="ECO:0007669"/>
    <property type="project" value="RHEA"/>
</dbReference>
<dbReference type="EMBL" id="FPCA01000002">
    <property type="protein sequence ID" value="SFU71971.1"/>
    <property type="molecule type" value="Genomic_DNA"/>
</dbReference>
<dbReference type="NCBIfam" id="TIGR00401">
    <property type="entry name" value="msrA"/>
    <property type="match status" value="1"/>
</dbReference>
<dbReference type="HAMAP" id="MF_01401">
    <property type="entry name" value="MsrA"/>
    <property type="match status" value="1"/>
</dbReference>
<dbReference type="PANTHER" id="PTHR43774:SF1">
    <property type="entry name" value="PEPTIDE METHIONINE SULFOXIDE REDUCTASE MSRA 2"/>
    <property type="match status" value="1"/>
</dbReference>
<evidence type="ECO:0000259" key="5">
    <source>
        <dbReference type="Pfam" id="PF01625"/>
    </source>
</evidence>
<dbReference type="Pfam" id="PF01625">
    <property type="entry name" value="PMSR"/>
    <property type="match status" value="1"/>
</dbReference>